<dbReference type="AlphaFoldDB" id="A0A0Q0XP44"/>
<dbReference type="Proteomes" id="UP000050342">
    <property type="component" value="Unassembled WGS sequence"/>
</dbReference>
<sequence length="243" mass="26483">MTLSPEDDSPDKIQALAGEYVLGTLSVEQRIEVQTRLGQDTELRAAVDAWEQRLLPLIELAEPQTPTALLWKRIERSVKLLETRAPKALSSEQPIAWWNLLSLWRGLAGAGLIATLLLGSMLLTHTAQVSPTSYLVVLVAPQNQAPGWVVQASNSREIQLMPLGVAQVPTDKALEFWTKADGWQSPVSLGLVKPGQTLSVPLDKLPPLEPNQLFELTLENPNGSPTGKPTGPIQFIGRAVKVI</sequence>
<dbReference type="GO" id="GO:0005886">
    <property type="term" value="C:plasma membrane"/>
    <property type="evidence" value="ECO:0007669"/>
    <property type="project" value="InterPro"/>
</dbReference>
<dbReference type="STRING" id="1563157.AQS70_04455"/>
<name>A0A0Q0XP44_9PSED</name>
<dbReference type="Pfam" id="PF10099">
    <property type="entry name" value="RskA_C"/>
    <property type="match status" value="1"/>
</dbReference>
<accession>A0A0Q0XP44</accession>
<protein>
    <submittedName>
        <fullName evidence="2">RNA polymerase subunit sigma-70</fullName>
    </submittedName>
</protein>
<comment type="caution">
    <text evidence="2">The sequence shown here is derived from an EMBL/GenBank/DDBJ whole genome shotgun (WGS) entry which is preliminary data.</text>
</comment>
<keyword evidence="3" id="KW-1185">Reference proteome</keyword>
<dbReference type="OrthoDB" id="5298046at2"/>
<dbReference type="RefSeq" id="WP_055104639.1">
    <property type="nucleotide sequence ID" value="NZ_LLWH01000220.1"/>
</dbReference>
<dbReference type="PANTHER" id="PTHR37461">
    <property type="entry name" value="ANTI-SIGMA-K FACTOR RSKA"/>
    <property type="match status" value="1"/>
</dbReference>
<dbReference type="InterPro" id="IPR018764">
    <property type="entry name" value="RskA_C"/>
</dbReference>
<dbReference type="EMBL" id="LLWH01000220">
    <property type="protein sequence ID" value="KQB51833.1"/>
    <property type="molecule type" value="Genomic_DNA"/>
</dbReference>
<evidence type="ECO:0000313" key="2">
    <source>
        <dbReference type="EMBL" id="KQB51833.1"/>
    </source>
</evidence>
<dbReference type="GO" id="GO:0016989">
    <property type="term" value="F:sigma factor antagonist activity"/>
    <property type="evidence" value="ECO:0007669"/>
    <property type="project" value="TreeGrafter"/>
</dbReference>
<reference evidence="2 3" key="1">
    <citation type="submission" date="2015-10" db="EMBL/GenBank/DDBJ databases">
        <title>Pseudomonas helleri sp. nov. and Pseudomonas weihenstephanensis sp. nov., isolated from raw cows milk.</title>
        <authorList>
            <person name="Von Neubeck M."/>
            <person name="Huptas C."/>
            <person name="Wenning M."/>
            <person name="Scherer S."/>
        </authorList>
    </citation>
    <scope>NUCLEOTIDE SEQUENCE [LARGE SCALE GENOMIC DNA]</scope>
    <source>
        <strain evidence="2 3">BSTT44</strain>
    </source>
</reference>
<organism evidence="2 3">
    <name type="scientific">Pseudomonas endophytica</name>
    <dbReference type="NCBI Taxonomy" id="1563157"/>
    <lineage>
        <taxon>Bacteria</taxon>
        <taxon>Pseudomonadati</taxon>
        <taxon>Pseudomonadota</taxon>
        <taxon>Gammaproteobacteria</taxon>
        <taxon>Pseudomonadales</taxon>
        <taxon>Pseudomonadaceae</taxon>
        <taxon>Pseudomonas</taxon>
    </lineage>
</organism>
<dbReference type="InterPro" id="IPR051474">
    <property type="entry name" value="Anti-sigma-K/W_factor"/>
</dbReference>
<dbReference type="GO" id="GO:0006417">
    <property type="term" value="P:regulation of translation"/>
    <property type="evidence" value="ECO:0007669"/>
    <property type="project" value="TreeGrafter"/>
</dbReference>
<feature type="domain" description="Anti-sigma K factor RskA C-terminal" evidence="1">
    <location>
        <begin position="124"/>
        <end position="233"/>
    </location>
</feature>
<proteinExistence type="predicted"/>
<dbReference type="PANTHER" id="PTHR37461:SF1">
    <property type="entry name" value="ANTI-SIGMA-K FACTOR RSKA"/>
    <property type="match status" value="1"/>
</dbReference>
<evidence type="ECO:0000313" key="3">
    <source>
        <dbReference type="Proteomes" id="UP000050342"/>
    </source>
</evidence>
<evidence type="ECO:0000259" key="1">
    <source>
        <dbReference type="Pfam" id="PF10099"/>
    </source>
</evidence>
<gene>
    <name evidence="2" type="ORF">AQS70_04455</name>
</gene>